<accession>A0A4V2UWG1</accession>
<evidence type="ECO:0000256" key="4">
    <source>
        <dbReference type="ARBA" id="ARBA00048488"/>
    </source>
</evidence>
<reference evidence="6 8" key="1">
    <citation type="submission" date="2019-03" db="EMBL/GenBank/DDBJ databases">
        <title>Genomic Encyclopedia of Type Strains, Phase IV (KMG-IV): sequencing the most valuable type-strain genomes for metagenomic binning, comparative biology and taxonomic classification.</title>
        <authorList>
            <person name="Goeker M."/>
        </authorList>
    </citation>
    <scope>NUCLEOTIDE SEQUENCE [LARGE SCALE GENOMIC DNA]</scope>
    <source>
        <strain evidence="6 8">DSM 12034</strain>
    </source>
</reference>
<dbReference type="InterPro" id="IPR028427">
    <property type="entry name" value="Met_Sox_Rdtase_MsrB"/>
</dbReference>
<dbReference type="PANTHER" id="PTHR10173">
    <property type="entry name" value="METHIONINE SULFOXIDE REDUCTASE"/>
    <property type="match status" value="1"/>
</dbReference>
<protein>
    <recommendedName>
        <fullName evidence="2">peptide-methionine (R)-S-oxide reductase</fullName>
        <ecNumber evidence="2">1.8.4.12</ecNumber>
    </recommendedName>
</protein>
<dbReference type="Gene3D" id="2.170.150.20">
    <property type="entry name" value="Peptide methionine sulfoxide reductase"/>
    <property type="match status" value="1"/>
</dbReference>
<dbReference type="PANTHER" id="PTHR10173:SF52">
    <property type="entry name" value="METHIONINE-R-SULFOXIDE REDUCTASE B1"/>
    <property type="match status" value="1"/>
</dbReference>
<evidence type="ECO:0000256" key="1">
    <source>
        <dbReference type="ARBA" id="ARBA00007174"/>
    </source>
</evidence>
<dbReference type="EC" id="1.8.4.12" evidence="2"/>
<evidence type="ECO:0000256" key="2">
    <source>
        <dbReference type="ARBA" id="ARBA00012499"/>
    </source>
</evidence>
<evidence type="ECO:0000313" key="6">
    <source>
        <dbReference type="EMBL" id="TCS99457.1"/>
    </source>
</evidence>
<dbReference type="Pfam" id="PF01641">
    <property type="entry name" value="SelR"/>
    <property type="match status" value="1"/>
</dbReference>
<comment type="caution">
    <text evidence="6">The sequence shown here is derived from an EMBL/GenBank/DDBJ whole genome shotgun (WGS) entry which is preliminary data.</text>
</comment>
<dbReference type="EMBL" id="SMAH01000002">
    <property type="protein sequence ID" value="TCS99457.1"/>
    <property type="molecule type" value="Genomic_DNA"/>
</dbReference>
<dbReference type="SUPFAM" id="SSF51316">
    <property type="entry name" value="Mss4-like"/>
    <property type="match status" value="1"/>
</dbReference>
<dbReference type="Proteomes" id="UP000315577">
    <property type="component" value="Unassembled WGS sequence"/>
</dbReference>
<evidence type="ECO:0000259" key="5">
    <source>
        <dbReference type="PROSITE" id="PS51790"/>
    </source>
</evidence>
<dbReference type="PROSITE" id="PS51790">
    <property type="entry name" value="MSRB"/>
    <property type="match status" value="1"/>
</dbReference>
<comment type="catalytic activity">
    <reaction evidence="4">
        <text>L-methionyl-[protein] + [thioredoxin]-disulfide + H2O = L-methionyl-(R)-S-oxide-[protein] + [thioredoxin]-dithiol</text>
        <dbReference type="Rhea" id="RHEA:24164"/>
        <dbReference type="Rhea" id="RHEA-COMP:10698"/>
        <dbReference type="Rhea" id="RHEA-COMP:10700"/>
        <dbReference type="Rhea" id="RHEA-COMP:12313"/>
        <dbReference type="Rhea" id="RHEA-COMP:12314"/>
        <dbReference type="ChEBI" id="CHEBI:15377"/>
        <dbReference type="ChEBI" id="CHEBI:16044"/>
        <dbReference type="ChEBI" id="CHEBI:29950"/>
        <dbReference type="ChEBI" id="CHEBI:45764"/>
        <dbReference type="ChEBI" id="CHEBI:50058"/>
        <dbReference type="EC" id="1.8.4.12"/>
    </reaction>
</comment>
<dbReference type="GO" id="GO:0030091">
    <property type="term" value="P:protein repair"/>
    <property type="evidence" value="ECO:0007669"/>
    <property type="project" value="InterPro"/>
</dbReference>
<reference evidence="7 9" key="2">
    <citation type="submission" date="2019-07" db="EMBL/GenBank/DDBJ databases">
        <title>Tepidimonas ignava SPS-1037 draft genome.</title>
        <authorList>
            <person name="Da Costa M.S."/>
            <person name="Froufe H.J.C."/>
            <person name="Egas C."/>
            <person name="Albuquerque L."/>
        </authorList>
    </citation>
    <scope>NUCLEOTIDE SEQUENCE [LARGE SCALE GENOMIC DNA]</scope>
    <source>
        <strain evidence="7 9">SPS-1037</strain>
    </source>
</reference>
<dbReference type="InterPro" id="IPR011057">
    <property type="entry name" value="Mss4-like_sf"/>
</dbReference>
<evidence type="ECO:0000313" key="9">
    <source>
        <dbReference type="Proteomes" id="UP000315577"/>
    </source>
</evidence>
<dbReference type="NCBIfam" id="TIGR00357">
    <property type="entry name" value="peptide-methionine (R)-S-oxide reductase MsrB"/>
    <property type="match status" value="1"/>
</dbReference>
<sequence length="156" mass="17343">MTDPDTTAFPHRPSDDAWQARLRERVQRGEAEPLAWAVTRHAATEPPFSGRYEAWWRPGRYHCIVCDRHLFNSDHKFDAGCGWPSFWAAQPGAIAERLDRSHGMVRTEILCAGCGAHLGHVFDDGPPPTGLRYCLNSAALRWTDGHNTPTGGGPRA</sequence>
<dbReference type="GO" id="GO:0005737">
    <property type="term" value="C:cytoplasm"/>
    <property type="evidence" value="ECO:0007669"/>
    <property type="project" value="TreeGrafter"/>
</dbReference>
<dbReference type="RefSeq" id="WP_132961602.1">
    <property type="nucleotide sequence ID" value="NZ_SMAH01000002.1"/>
</dbReference>
<evidence type="ECO:0000313" key="8">
    <source>
        <dbReference type="Proteomes" id="UP000295536"/>
    </source>
</evidence>
<feature type="domain" description="MsrB" evidence="5">
    <location>
        <begin position="24"/>
        <end position="145"/>
    </location>
</feature>
<dbReference type="InterPro" id="IPR002579">
    <property type="entry name" value="Met_Sox_Rdtase_MsrB_dom"/>
</dbReference>
<keyword evidence="3 7" id="KW-0560">Oxidoreductase</keyword>
<name>A0A4V2UWG1_9BURK</name>
<evidence type="ECO:0000313" key="7">
    <source>
        <dbReference type="EMBL" id="TSE21957.1"/>
    </source>
</evidence>
<dbReference type="OrthoDB" id="9785497at2"/>
<gene>
    <name evidence="7" type="primary">msrB</name>
    <name evidence="6" type="ORF">EDC36_102134</name>
    <name evidence="7" type="ORF">Tigna_01411</name>
</gene>
<dbReference type="AlphaFoldDB" id="A0A4V2UWG1"/>
<dbReference type="EMBL" id="VJNC01000008">
    <property type="protein sequence ID" value="TSE21957.1"/>
    <property type="molecule type" value="Genomic_DNA"/>
</dbReference>
<dbReference type="GO" id="GO:0006979">
    <property type="term" value="P:response to oxidative stress"/>
    <property type="evidence" value="ECO:0007669"/>
    <property type="project" value="InterPro"/>
</dbReference>
<dbReference type="GO" id="GO:0033743">
    <property type="term" value="F:peptide-methionine (R)-S-oxide reductase activity"/>
    <property type="evidence" value="ECO:0007669"/>
    <property type="project" value="UniProtKB-EC"/>
</dbReference>
<organism evidence="6 8">
    <name type="scientific">Tepidimonas ignava</name>
    <dbReference type="NCBI Taxonomy" id="114249"/>
    <lineage>
        <taxon>Bacteria</taxon>
        <taxon>Pseudomonadati</taxon>
        <taxon>Pseudomonadota</taxon>
        <taxon>Betaproteobacteria</taxon>
        <taxon>Burkholderiales</taxon>
        <taxon>Tepidimonas</taxon>
    </lineage>
</organism>
<dbReference type="Proteomes" id="UP000295536">
    <property type="component" value="Unassembled WGS sequence"/>
</dbReference>
<keyword evidence="9" id="KW-1185">Reference proteome</keyword>
<proteinExistence type="inferred from homology"/>
<evidence type="ECO:0000256" key="3">
    <source>
        <dbReference type="ARBA" id="ARBA00023002"/>
    </source>
</evidence>
<comment type="similarity">
    <text evidence="1">Belongs to the MsrB Met sulfoxide reductase family.</text>
</comment>